<organism evidence="4 5">
    <name type="scientific">Microdochium trichocladiopsis</name>
    <dbReference type="NCBI Taxonomy" id="1682393"/>
    <lineage>
        <taxon>Eukaryota</taxon>
        <taxon>Fungi</taxon>
        <taxon>Dikarya</taxon>
        <taxon>Ascomycota</taxon>
        <taxon>Pezizomycotina</taxon>
        <taxon>Sordariomycetes</taxon>
        <taxon>Xylariomycetidae</taxon>
        <taxon>Xylariales</taxon>
        <taxon>Microdochiaceae</taxon>
        <taxon>Microdochium</taxon>
    </lineage>
</organism>
<protein>
    <recommendedName>
        <fullName evidence="3">SET domain-containing protein</fullName>
    </recommendedName>
</protein>
<dbReference type="AlphaFoldDB" id="A0A9P8YCF9"/>
<dbReference type="SMART" id="SM00317">
    <property type="entry name" value="SET"/>
    <property type="match status" value="1"/>
</dbReference>
<dbReference type="InterPro" id="IPR046341">
    <property type="entry name" value="SET_dom_sf"/>
</dbReference>
<feature type="region of interest" description="Disordered" evidence="1">
    <location>
        <begin position="219"/>
        <end position="244"/>
    </location>
</feature>
<feature type="domain" description="SET" evidence="3">
    <location>
        <begin position="140"/>
        <end position="311"/>
    </location>
</feature>
<evidence type="ECO:0000259" key="3">
    <source>
        <dbReference type="PROSITE" id="PS50280"/>
    </source>
</evidence>
<keyword evidence="2" id="KW-0732">Signal</keyword>
<sequence length="450" mass="49158">MASWILSAIATSVLLRQGAGATLTTPGQVALKDWEHDTKEEEGSRAVCPVLGLQDTIFFADATQPWGACWEKEGSESLGSLPSTARGAITGTTPAAASDDDEDGEDADSNSNNSNNNSTKQRAQPPPKEPGRTSAGSISKFYQILPSPDKGGGLGVFARTLIPRGTQLMLEPPLFAVVPPAFHPGRGYDMGEMLEGIGAAVEQLGEEDRAVFEECWEHLQDGEEEEEEEEEENERKQRRGGSDKLQRHMRIFRTNAYMLPDGRSAMFPLVARINHSCAPNAANVWDPQAQVRVIWASRDIQAGEEVLVSYAPLLQDTESRRERLRQYGFECGCDVCREDDDDAGSAASGKKKKKKEEDATRRRLGRDLSELEAAAAQETTTTFMSKRLAKQAGKLAAQLRDHGQGELWGYLEQVYELAAVFWERAGDEGTAGGFRAKAGEMRVFGTVVSS</sequence>
<reference evidence="4" key="1">
    <citation type="journal article" date="2021" name="Nat. Commun.">
        <title>Genetic determinants of endophytism in the Arabidopsis root mycobiome.</title>
        <authorList>
            <person name="Mesny F."/>
            <person name="Miyauchi S."/>
            <person name="Thiergart T."/>
            <person name="Pickel B."/>
            <person name="Atanasova L."/>
            <person name="Karlsson M."/>
            <person name="Huettel B."/>
            <person name="Barry K.W."/>
            <person name="Haridas S."/>
            <person name="Chen C."/>
            <person name="Bauer D."/>
            <person name="Andreopoulos W."/>
            <person name="Pangilinan J."/>
            <person name="LaButti K."/>
            <person name="Riley R."/>
            <person name="Lipzen A."/>
            <person name="Clum A."/>
            <person name="Drula E."/>
            <person name="Henrissat B."/>
            <person name="Kohler A."/>
            <person name="Grigoriev I.V."/>
            <person name="Martin F.M."/>
            <person name="Hacquard S."/>
        </authorList>
    </citation>
    <scope>NUCLEOTIDE SEQUENCE</scope>
    <source>
        <strain evidence="4">MPI-CAGE-CH-0230</strain>
    </source>
</reference>
<dbReference type="GeneID" id="70188000"/>
<comment type="caution">
    <text evidence="4">The sequence shown here is derived from an EMBL/GenBank/DDBJ whole genome shotgun (WGS) entry which is preliminary data.</text>
</comment>
<dbReference type="EMBL" id="JAGTJQ010000003">
    <property type="protein sequence ID" value="KAH7035933.1"/>
    <property type="molecule type" value="Genomic_DNA"/>
</dbReference>
<dbReference type="CDD" id="cd20071">
    <property type="entry name" value="SET_SMYD"/>
    <property type="match status" value="1"/>
</dbReference>
<keyword evidence="5" id="KW-1185">Reference proteome</keyword>
<feature type="region of interest" description="Disordered" evidence="1">
    <location>
        <begin position="340"/>
        <end position="365"/>
    </location>
</feature>
<gene>
    <name evidence="4" type="ORF">B0I36DRAFT_361244</name>
</gene>
<evidence type="ECO:0000256" key="1">
    <source>
        <dbReference type="SAM" id="MobiDB-lite"/>
    </source>
</evidence>
<dbReference type="InterPro" id="IPR001214">
    <property type="entry name" value="SET_dom"/>
</dbReference>
<evidence type="ECO:0000313" key="5">
    <source>
        <dbReference type="Proteomes" id="UP000756346"/>
    </source>
</evidence>
<feature type="compositionally biased region" description="Acidic residues" evidence="1">
    <location>
        <begin position="98"/>
        <end position="108"/>
    </location>
</feature>
<proteinExistence type="predicted"/>
<feature type="region of interest" description="Disordered" evidence="1">
    <location>
        <begin position="79"/>
        <end position="135"/>
    </location>
</feature>
<evidence type="ECO:0000256" key="2">
    <source>
        <dbReference type="SAM" id="SignalP"/>
    </source>
</evidence>
<dbReference type="Gene3D" id="2.170.270.10">
    <property type="entry name" value="SET domain"/>
    <property type="match status" value="1"/>
</dbReference>
<dbReference type="PROSITE" id="PS50280">
    <property type="entry name" value="SET"/>
    <property type="match status" value="1"/>
</dbReference>
<feature type="signal peptide" evidence="2">
    <location>
        <begin position="1"/>
        <end position="20"/>
    </location>
</feature>
<dbReference type="RefSeq" id="XP_046016026.1">
    <property type="nucleotide sequence ID" value="XM_046158454.1"/>
</dbReference>
<dbReference type="Pfam" id="PF00856">
    <property type="entry name" value="SET"/>
    <property type="match status" value="1"/>
</dbReference>
<dbReference type="PANTHER" id="PTHR47332:SF4">
    <property type="entry name" value="SET DOMAIN-CONTAINING PROTEIN 5"/>
    <property type="match status" value="1"/>
</dbReference>
<feature type="compositionally biased region" description="Basic and acidic residues" evidence="1">
    <location>
        <begin position="355"/>
        <end position="365"/>
    </location>
</feature>
<accession>A0A9P8YCF9</accession>
<dbReference type="OrthoDB" id="438641at2759"/>
<evidence type="ECO:0000313" key="4">
    <source>
        <dbReference type="EMBL" id="KAH7035933.1"/>
    </source>
</evidence>
<dbReference type="InterPro" id="IPR053185">
    <property type="entry name" value="SET_domain_protein"/>
</dbReference>
<dbReference type="Proteomes" id="UP000756346">
    <property type="component" value="Unassembled WGS sequence"/>
</dbReference>
<dbReference type="SUPFAM" id="SSF82199">
    <property type="entry name" value="SET domain"/>
    <property type="match status" value="1"/>
</dbReference>
<name>A0A9P8YCF9_9PEZI</name>
<feature type="chain" id="PRO_5040144271" description="SET domain-containing protein" evidence="2">
    <location>
        <begin position="21"/>
        <end position="450"/>
    </location>
</feature>
<dbReference type="PANTHER" id="PTHR47332">
    <property type="entry name" value="SET DOMAIN-CONTAINING PROTEIN 5"/>
    <property type="match status" value="1"/>
</dbReference>
<feature type="compositionally biased region" description="Low complexity" evidence="1">
    <location>
        <begin position="109"/>
        <end position="118"/>
    </location>
</feature>
<feature type="compositionally biased region" description="Acidic residues" evidence="1">
    <location>
        <begin position="222"/>
        <end position="232"/>
    </location>
</feature>